<dbReference type="EMBL" id="BNJK01000001">
    <property type="protein sequence ID" value="GHO92467.1"/>
    <property type="molecule type" value="Genomic_DNA"/>
</dbReference>
<evidence type="ECO:0000313" key="14">
    <source>
        <dbReference type="Proteomes" id="UP000597444"/>
    </source>
</evidence>
<evidence type="ECO:0000256" key="7">
    <source>
        <dbReference type="ARBA" id="ARBA00023004"/>
    </source>
</evidence>
<feature type="transmembrane region" description="Helical" evidence="12">
    <location>
        <begin position="168"/>
        <end position="188"/>
    </location>
</feature>
<comment type="pathway">
    <text evidence="11">Porphyrin-containing compound metabolism.</text>
</comment>
<evidence type="ECO:0000256" key="6">
    <source>
        <dbReference type="ARBA" id="ARBA00023002"/>
    </source>
</evidence>
<dbReference type="Pfam" id="PF02628">
    <property type="entry name" value="COX15-CtaA"/>
    <property type="match status" value="2"/>
</dbReference>
<evidence type="ECO:0000256" key="11">
    <source>
        <dbReference type="ARBA" id="ARBA00023444"/>
    </source>
</evidence>
<proteinExistence type="predicted"/>
<evidence type="ECO:0000256" key="5">
    <source>
        <dbReference type="ARBA" id="ARBA00022989"/>
    </source>
</evidence>
<dbReference type="Proteomes" id="UP000597444">
    <property type="component" value="Unassembled WGS sequence"/>
</dbReference>
<feature type="transmembrane region" description="Helical" evidence="12">
    <location>
        <begin position="97"/>
        <end position="115"/>
    </location>
</feature>
<keyword evidence="2" id="KW-1003">Cell membrane</keyword>
<evidence type="ECO:0000256" key="9">
    <source>
        <dbReference type="ARBA" id="ARBA00023136"/>
    </source>
</evidence>
<feature type="transmembrane region" description="Helical" evidence="12">
    <location>
        <begin position="127"/>
        <end position="147"/>
    </location>
</feature>
<gene>
    <name evidence="13" type="primary">ctaA</name>
    <name evidence="13" type="ORF">KSF_025150</name>
</gene>
<keyword evidence="4" id="KW-0479">Metal-binding</keyword>
<dbReference type="InterPro" id="IPR003780">
    <property type="entry name" value="COX15/CtaA_fam"/>
</dbReference>
<evidence type="ECO:0000313" key="13">
    <source>
        <dbReference type="EMBL" id="GHO92467.1"/>
    </source>
</evidence>
<dbReference type="GO" id="GO:0016020">
    <property type="term" value="C:membrane"/>
    <property type="evidence" value="ECO:0007669"/>
    <property type="project" value="UniProtKB-SubCell"/>
</dbReference>
<feature type="transmembrane region" description="Helical" evidence="12">
    <location>
        <begin position="281"/>
        <end position="301"/>
    </location>
</feature>
<dbReference type="PANTHER" id="PTHR35457:SF1">
    <property type="entry name" value="HEME A SYNTHASE"/>
    <property type="match status" value="1"/>
</dbReference>
<keyword evidence="6" id="KW-0560">Oxidoreductase</keyword>
<evidence type="ECO:0000256" key="4">
    <source>
        <dbReference type="ARBA" id="ARBA00022723"/>
    </source>
</evidence>
<protein>
    <submittedName>
        <fullName evidence="13">Heme A synthase</fullName>
    </submittedName>
</protein>
<sequence length="330" mass="36423">MNIHRLIRIFAIITSIGAYIMVILGALVTATDSGQGCGNTWPFCHGEIIPNILSIHTLYEFSHRTASGLDGFLILTLTIICWWLYKQDKRARFLSAMSLFFVVLQGALGALTVVFEGTFAENWLLSMHFGFSLISFASVILLTIHLFQQKKELAASQSPVEVPPVSRGLQLAGWGLAAYTYLVVYSGALVRHTNSTLGCGFQFPGCGSTFLPSFFSYAGVQLLHRYAAESIGLLTLWFMIVVIRRYRQRQDVVRGSIWAFAMVILQGLSGIIIIFSAGQMLAGLLHTTFISALFCILSYLCMQLGWPWKKSVQQSAPVLTDEGVSVSVKS</sequence>
<keyword evidence="3 12" id="KW-0812">Transmembrane</keyword>
<evidence type="ECO:0000256" key="1">
    <source>
        <dbReference type="ARBA" id="ARBA00004141"/>
    </source>
</evidence>
<evidence type="ECO:0000256" key="10">
    <source>
        <dbReference type="ARBA" id="ARBA00023157"/>
    </source>
</evidence>
<keyword evidence="7" id="KW-0408">Iron</keyword>
<evidence type="ECO:0000256" key="2">
    <source>
        <dbReference type="ARBA" id="ARBA00022475"/>
    </source>
</evidence>
<evidence type="ECO:0000256" key="8">
    <source>
        <dbReference type="ARBA" id="ARBA00023133"/>
    </source>
</evidence>
<keyword evidence="5 12" id="KW-1133">Transmembrane helix</keyword>
<comment type="subcellular location">
    <subcellularLocation>
        <location evidence="1">Membrane</location>
        <topology evidence="1">Multi-pass membrane protein</topology>
    </subcellularLocation>
</comment>
<feature type="transmembrane region" description="Helical" evidence="12">
    <location>
        <begin position="7"/>
        <end position="28"/>
    </location>
</feature>
<dbReference type="RefSeq" id="WP_220203298.1">
    <property type="nucleotide sequence ID" value="NZ_BNJK01000001.1"/>
</dbReference>
<dbReference type="GO" id="GO:0046872">
    <property type="term" value="F:metal ion binding"/>
    <property type="evidence" value="ECO:0007669"/>
    <property type="project" value="UniProtKB-KW"/>
</dbReference>
<comment type="caution">
    <text evidence="13">The sequence shown here is derived from an EMBL/GenBank/DDBJ whole genome shotgun (WGS) entry which is preliminary data.</text>
</comment>
<evidence type="ECO:0000256" key="3">
    <source>
        <dbReference type="ARBA" id="ARBA00022692"/>
    </source>
</evidence>
<dbReference type="GO" id="GO:0006784">
    <property type="term" value="P:heme A biosynthetic process"/>
    <property type="evidence" value="ECO:0007669"/>
    <property type="project" value="InterPro"/>
</dbReference>
<keyword evidence="10" id="KW-1015">Disulfide bond</keyword>
<keyword evidence="9 12" id="KW-0472">Membrane</keyword>
<dbReference type="GO" id="GO:0016491">
    <property type="term" value="F:oxidoreductase activity"/>
    <property type="evidence" value="ECO:0007669"/>
    <property type="project" value="UniProtKB-KW"/>
</dbReference>
<dbReference type="InterPro" id="IPR050450">
    <property type="entry name" value="COX15/CtaA_HemeA_synthase"/>
</dbReference>
<dbReference type="AlphaFoldDB" id="A0A8J3N017"/>
<reference evidence="13" key="1">
    <citation type="submission" date="2020-10" db="EMBL/GenBank/DDBJ databases">
        <title>Taxonomic study of unclassified bacteria belonging to the class Ktedonobacteria.</title>
        <authorList>
            <person name="Yabe S."/>
            <person name="Wang C.M."/>
            <person name="Zheng Y."/>
            <person name="Sakai Y."/>
            <person name="Cavaletti L."/>
            <person name="Monciardini P."/>
            <person name="Donadio S."/>
        </authorList>
    </citation>
    <scope>NUCLEOTIDE SEQUENCE</scope>
    <source>
        <strain evidence="13">ID150040</strain>
    </source>
</reference>
<dbReference type="PANTHER" id="PTHR35457">
    <property type="entry name" value="HEME A SYNTHASE"/>
    <property type="match status" value="1"/>
</dbReference>
<evidence type="ECO:0000256" key="12">
    <source>
        <dbReference type="SAM" id="Phobius"/>
    </source>
</evidence>
<accession>A0A8J3N017</accession>
<organism evidence="13 14">
    <name type="scientific">Reticulibacter mediterranei</name>
    <dbReference type="NCBI Taxonomy" id="2778369"/>
    <lineage>
        <taxon>Bacteria</taxon>
        <taxon>Bacillati</taxon>
        <taxon>Chloroflexota</taxon>
        <taxon>Ktedonobacteria</taxon>
        <taxon>Ktedonobacterales</taxon>
        <taxon>Reticulibacteraceae</taxon>
        <taxon>Reticulibacter</taxon>
    </lineage>
</organism>
<feature type="transmembrane region" description="Helical" evidence="12">
    <location>
        <begin position="255"/>
        <end position="275"/>
    </location>
</feature>
<feature type="transmembrane region" description="Helical" evidence="12">
    <location>
        <begin position="223"/>
        <end position="243"/>
    </location>
</feature>
<keyword evidence="8" id="KW-0350">Heme biosynthesis</keyword>
<name>A0A8J3N017_9CHLR</name>
<feature type="transmembrane region" description="Helical" evidence="12">
    <location>
        <begin position="66"/>
        <end position="85"/>
    </location>
</feature>
<keyword evidence="14" id="KW-1185">Reference proteome</keyword>